<dbReference type="PRINTS" id="PR00834">
    <property type="entry name" value="PROTEASES2C"/>
</dbReference>
<dbReference type="InterPro" id="IPR043504">
    <property type="entry name" value="Peptidase_S1_PA_chymotrypsin"/>
</dbReference>
<dbReference type="PANTHER" id="PTHR22939">
    <property type="entry name" value="SERINE PROTEASE FAMILY S1C HTRA-RELATED"/>
    <property type="match status" value="1"/>
</dbReference>
<dbReference type="GO" id="GO:0016020">
    <property type="term" value="C:membrane"/>
    <property type="evidence" value="ECO:0007669"/>
    <property type="project" value="UniProtKB-SubCell"/>
</dbReference>
<dbReference type="NCBIfam" id="NF033740">
    <property type="entry name" value="MarP_fam_protase"/>
    <property type="match status" value="1"/>
</dbReference>
<dbReference type="GO" id="GO:0009403">
    <property type="term" value="P:toxin biosynthetic process"/>
    <property type="evidence" value="ECO:0007669"/>
    <property type="project" value="InterPro"/>
</dbReference>
<keyword evidence="6" id="KW-0378">Hydrolase</keyword>
<keyword evidence="7" id="KW-1185">Reference proteome</keyword>
<evidence type="ECO:0000256" key="2">
    <source>
        <dbReference type="ARBA" id="ARBA00022692"/>
    </source>
</evidence>
<dbReference type="EMBL" id="BMEQ01000007">
    <property type="protein sequence ID" value="GGG55535.1"/>
    <property type="molecule type" value="Genomic_DNA"/>
</dbReference>
<evidence type="ECO:0000256" key="1">
    <source>
        <dbReference type="ARBA" id="ARBA00004141"/>
    </source>
</evidence>
<comment type="subcellular location">
    <subcellularLocation>
        <location evidence="1">Membrane</location>
        <topology evidence="1">Multi-pass membrane protein</topology>
    </subcellularLocation>
</comment>
<gene>
    <name evidence="6" type="ORF">GCM10011374_18100</name>
</gene>
<name>A0A917GT21_9MICC</name>
<organism evidence="6 7">
    <name type="scientific">Kocuria dechangensis</name>
    <dbReference type="NCBI Taxonomy" id="1176249"/>
    <lineage>
        <taxon>Bacteria</taxon>
        <taxon>Bacillati</taxon>
        <taxon>Actinomycetota</taxon>
        <taxon>Actinomycetes</taxon>
        <taxon>Micrococcales</taxon>
        <taxon>Micrococcaceae</taxon>
        <taxon>Kocuria</taxon>
    </lineage>
</organism>
<keyword evidence="2 5" id="KW-0812">Transmembrane</keyword>
<dbReference type="InterPro" id="IPR009003">
    <property type="entry name" value="Peptidase_S1_PA"/>
</dbReference>
<dbReference type="Pfam" id="PF02674">
    <property type="entry name" value="Colicin_V"/>
    <property type="match status" value="1"/>
</dbReference>
<feature type="transmembrane region" description="Helical" evidence="5">
    <location>
        <begin position="105"/>
        <end position="128"/>
    </location>
</feature>
<dbReference type="Proteomes" id="UP000638848">
    <property type="component" value="Unassembled WGS sequence"/>
</dbReference>
<dbReference type="PANTHER" id="PTHR22939:SF129">
    <property type="entry name" value="SERINE PROTEASE HTRA2, MITOCHONDRIAL"/>
    <property type="match status" value="1"/>
</dbReference>
<feature type="transmembrane region" description="Helical" evidence="5">
    <location>
        <begin position="31"/>
        <end position="50"/>
    </location>
</feature>
<proteinExistence type="predicted"/>
<reference evidence="6" key="2">
    <citation type="submission" date="2020-09" db="EMBL/GenBank/DDBJ databases">
        <authorList>
            <person name="Sun Q."/>
            <person name="Zhou Y."/>
        </authorList>
    </citation>
    <scope>NUCLEOTIDE SEQUENCE</scope>
    <source>
        <strain evidence="6">CGMCC 1.12187</strain>
    </source>
</reference>
<dbReference type="GO" id="GO:0004252">
    <property type="term" value="F:serine-type endopeptidase activity"/>
    <property type="evidence" value="ECO:0007669"/>
    <property type="project" value="InterPro"/>
</dbReference>
<evidence type="ECO:0000313" key="6">
    <source>
        <dbReference type="EMBL" id="GGG55535.1"/>
    </source>
</evidence>
<evidence type="ECO:0000256" key="3">
    <source>
        <dbReference type="ARBA" id="ARBA00022989"/>
    </source>
</evidence>
<dbReference type="GO" id="GO:0006508">
    <property type="term" value="P:proteolysis"/>
    <property type="evidence" value="ECO:0007669"/>
    <property type="project" value="UniProtKB-KW"/>
</dbReference>
<keyword evidence="6" id="KW-0645">Protease</keyword>
<evidence type="ECO:0000256" key="5">
    <source>
        <dbReference type="SAM" id="Phobius"/>
    </source>
</evidence>
<dbReference type="Pfam" id="PF13365">
    <property type="entry name" value="Trypsin_2"/>
    <property type="match status" value="1"/>
</dbReference>
<dbReference type="AlphaFoldDB" id="A0A917GT21"/>
<dbReference type="InterPro" id="IPR003825">
    <property type="entry name" value="Colicin-V_CvpA"/>
</dbReference>
<dbReference type="Gene3D" id="2.40.10.10">
    <property type="entry name" value="Trypsin-like serine proteases"/>
    <property type="match status" value="2"/>
</dbReference>
<comment type="caution">
    <text evidence="6">The sequence shown here is derived from an EMBL/GenBank/DDBJ whole genome shotgun (WGS) entry which is preliminary data.</text>
</comment>
<feature type="transmembrane region" description="Helical" evidence="5">
    <location>
        <begin position="62"/>
        <end position="84"/>
    </location>
</feature>
<evidence type="ECO:0000313" key="7">
    <source>
        <dbReference type="Proteomes" id="UP000638848"/>
    </source>
</evidence>
<protein>
    <submittedName>
        <fullName evidence="6">Serine protease</fullName>
    </submittedName>
</protein>
<dbReference type="SUPFAM" id="SSF50494">
    <property type="entry name" value="Trypsin-like serine proteases"/>
    <property type="match status" value="1"/>
</dbReference>
<keyword evidence="3 5" id="KW-1133">Transmembrane helix</keyword>
<dbReference type="InterPro" id="IPR047680">
    <property type="entry name" value="MarP-like"/>
</dbReference>
<feature type="transmembrane region" description="Helical" evidence="5">
    <location>
        <begin position="6"/>
        <end position="24"/>
    </location>
</feature>
<reference evidence="6" key="1">
    <citation type="journal article" date="2014" name="Int. J. Syst. Evol. Microbiol.">
        <title>Complete genome sequence of Corynebacterium casei LMG S-19264T (=DSM 44701T), isolated from a smear-ripened cheese.</title>
        <authorList>
            <consortium name="US DOE Joint Genome Institute (JGI-PGF)"/>
            <person name="Walter F."/>
            <person name="Albersmeier A."/>
            <person name="Kalinowski J."/>
            <person name="Ruckert C."/>
        </authorList>
    </citation>
    <scope>NUCLEOTIDE SEQUENCE</scope>
    <source>
        <strain evidence="6">CGMCC 1.12187</strain>
    </source>
</reference>
<sequence length="391" mass="39303">MPLSFNVLDLLLGVLLLGYLLHGFRRGFFNSLFSLAGFVAGAAAALWAAPAVSAQVQPEHRLGAVLVTVLLLLVVGQLLGGAVGRALSAVTDRMRLGPLNRVGGAVLEVAVAAFVLSLLASLVGQLGIPVISQQVASSAVLRTIDERTPESVRSAVTQAREAVDGATGIRELDALLFPAQEAPAESVDTPAFARAGESVVKVYGTAVQCSQQQTGSGFVTAPGQVVTNAHVVAGVDQPVVQTRDGRVHTAAVVHYDPAADLAVLSSPTLPLPALPLGQDPGAGDLVAFMGYPLGGPFTAEPATVQGSARAPMQGVDGGAAATTEIIQLAGNVQQGNSGGPLVAEDGSVVGVVFAKALEGEVGYALTLEELRAALGAAAVSPGAVVPGACAA</sequence>
<evidence type="ECO:0000256" key="4">
    <source>
        <dbReference type="ARBA" id="ARBA00023136"/>
    </source>
</evidence>
<keyword evidence="4 5" id="KW-0472">Membrane</keyword>
<dbReference type="RefSeq" id="WP_188536386.1">
    <property type="nucleotide sequence ID" value="NZ_BMEQ01000007.1"/>
</dbReference>
<dbReference type="InterPro" id="IPR001940">
    <property type="entry name" value="Peptidase_S1C"/>
</dbReference>
<accession>A0A917GT21</accession>